<evidence type="ECO:0000313" key="2">
    <source>
        <dbReference type="Proteomes" id="UP000677515"/>
    </source>
</evidence>
<organism evidence="1 2">
    <name type="scientific">Erwinia rhapontici</name>
    <name type="common">Pectobacterium rhapontici</name>
    <dbReference type="NCBI Taxonomy" id="55212"/>
    <lineage>
        <taxon>Bacteria</taxon>
        <taxon>Pseudomonadati</taxon>
        <taxon>Pseudomonadota</taxon>
        <taxon>Gammaproteobacteria</taxon>
        <taxon>Enterobacterales</taxon>
        <taxon>Erwiniaceae</taxon>
        <taxon>Erwinia</taxon>
    </lineage>
</organism>
<gene>
    <name evidence="1" type="ORF">ERHA53_24490</name>
</gene>
<evidence type="ECO:0000313" key="1">
    <source>
        <dbReference type="EMBL" id="BCQ35106.1"/>
    </source>
</evidence>
<accession>A0ABN6DK21</accession>
<proteinExistence type="predicted"/>
<name>A0ABN6DK21_ERWRD</name>
<reference evidence="1 2" key="1">
    <citation type="submission" date="2021-01" db="EMBL/GenBank/DDBJ databases">
        <title>Complete genome sequence of Erwinia rhapontici MAFF 311153.</title>
        <authorList>
            <person name="Morohoshi T."/>
            <person name="Someya N."/>
        </authorList>
    </citation>
    <scope>NUCLEOTIDE SEQUENCE [LARGE SCALE GENOMIC DNA]</scope>
    <source>
        <strain evidence="1 2">MAFF 311153</strain>
    </source>
</reference>
<keyword evidence="2" id="KW-1185">Reference proteome</keyword>
<dbReference type="EMBL" id="AP024329">
    <property type="protein sequence ID" value="BCQ35106.1"/>
    <property type="molecule type" value="Genomic_DNA"/>
</dbReference>
<sequence length="45" mass="5268">MVDENMRITDSHELEKLYGAVAKSSLTKVTDHIHPAYRPFIYRSF</sequence>
<protein>
    <submittedName>
        <fullName evidence="1">Uncharacterized protein</fullName>
    </submittedName>
</protein>
<dbReference type="Proteomes" id="UP000677515">
    <property type="component" value="Chromosome"/>
</dbReference>